<evidence type="ECO:0000256" key="2">
    <source>
        <dbReference type="ARBA" id="ARBA00023015"/>
    </source>
</evidence>
<keyword evidence="3" id="KW-0238">DNA-binding</keyword>
<dbReference type="GO" id="GO:0000976">
    <property type="term" value="F:transcription cis-regulatory region binding"/>
    <property type="evidence" value="ECO:0007669"/>
    <property type="project" value="TreeGrafter"/>
</dbReference>
<comment type="similarity">
    <text evidence="1">Belongs to the LysR transcriptional regulatory family.</text>
</comment>
<dbReference type="InterPro" id="IPR036388">
    <property type="entry name" value="WH-like_DNA-bd_sf"/>
</dbReference>
<name>E3BN69_9VIBR</name>
<keyword evidence="2" id="KW-0805">Transcription regulation</keyword>
<accession>E3BN69</accession>
<gene>
    <name evidence="6" type="ORF">VIBC2010_17664</name>
</gene>
<dbReference type="SUPFAM" id="SSF46785">
    <property type="entry name" value="Winged helix' DNA-binding domain"/>
    <property type="match status" value="1"/>
</dbReference>
<evidence type="ECO:0000256" key="4">
    <source>
        <dbReference type="ARBA" id="ARBA00023163"/>
    </source>
</evidence>
<evidence type="ECO:0000256" key="1">
    <source>
        <dbReference type="ARBA" id="ARBA00009437"/>
    </source>
</evidence>
<feature type="domain" description="HTH lysR-type" evidence="5">
    <location>
        <begin position="81"/>
        <end position="138"/>
    </location>
</feature>
<dbReference type="Proteomes" id="UP000002943">
    <property type="component" value="Unassembled WGS sequence"/>
</dbReference>
<dbReference type="EMBL" id="AEIU01000094">
    <property type="protein sequence ID" value="EFP95511.1"/>
    <property type="molecule type" value="Genomic_DNA"/>
</dbReference>
<protein>
    <submittedName>
        <fullName evidence="6">LysR family transcriptional regulator</fullName>
    </submittedName>
</protein>
<dbReference type="STRING" id="796620.VIBC2010_17664"/>
<reference evidence="6 7" key="1">
    <citation type="journal article" date="2012" name="Int. J. Syst. Evol. Microbiol.">
        <title>Vibrio caribbeanicus sp. nov., isolated from the marine sponge Scleritoderma cyanea.</title>
        <authorList>
            <person name="Hoffmann M."/>
            <person name="Monday S.R."/>
            <person name="Allard M.W."/>
            <person name="Strain E.A."/>
            <person name="Whittaker P."/>
            <person name="Naum M."/>
            <person name="McCarthy P.J."/>
            <person name="Lopez J.V."/>
            <person name="Fischer M."/>
            <person name="Brown E.W."/>
        </authorList>
    </citation>
    <scope>NUCLEOTIDE SEQUENCE [LARGE SCALE GENOMIC DNA]</scope>
    <source>
        <strain evidence="6 7">ATCC BAA-2122</strain>
    </source>
</reference>
<dbReference type="InterPro" id="IPR005119">
    <property type="entry name" value="LysR_subst-bd"/>
</dbReference>
<sequence length="375" mass="42226">MEYENVLDLRYVDSALASAFVDVMYSIDKTACFFLLLLFALSIMKKLCQEKTNTAQQDKYLFQRFLLVKVKRHWRKKAKTMLLEGIETLLVLSKTKTMSRAGSHLYISQSAVSKRIANLERKLGKKLILPDGRNIQLTRDAQNLIESIGPTFNELRGLINEQQLIEQHSTLKFDCSETLVSGLLTNVFRVLFSRDPNFKISTNHTPRIVENVKSGRAHVGVCAGYLPPQHGLMTFHLFDEPSILISDQKLTKLPSKIITNDLSNPAYSYQLNKLTTLGIVPIMEMDSYIASAKLALAGVAPALVPVSIINVLKIDPSFCFYFKPLKSLARPLHICLRHSSYKNGRIKTLADYITDSVKSDSDNTIKLIRAITVST</sequence>
<dbReference type="Gene3D" id="1.10.10.10">
    <property type="entry name" value="Winged helix-like DNA-binding domain superfamily/Winged helix DNA-binding domain"/>
    <property type="match status" value="1"/>
</dbReference>
<dbReference type="GO" id="GO:0003700">
    <property type="term" value="F:DNA-binding transcription factor activity"/>
    <property type="evidence" value="ECO:0007669"/>
    <property type="project" value="InterPro"/>
</dbReference>
<keyword evidence="7" id="KW-1185">Reference proteome</keyword>
<evidence type="ECO:0000259" key="5">
    <source>
        <dbReference type="PROSITE" id="PS50931"/>
    </source>
</evidence>
<dbReference type="Pfam" id="PF03466">
    <property type="entry name" value="LysR_substrate"/>
    <property type="match status" value="1"/>
</dbReference>
<evidence type="ECO:0000313" key="7">
    <source>
        <dbReference type="Proteomes" id="UP000002943"/>
    </source>
</evidence>
<dbReference type="InterPro" id="IPR036390">
    <property type="entry name" value="WH_DNA-bd_sf"/>
</dbReference>
<keyword evidence="4" id="KW-0804">Transcription</keyword>
<dbReference type="eggNOG" id="COG0583">
    <property type="taxonomic scope" value="Bacteria"/>
</dbReference>
<comment type="caution">
    <text evidence="6">The sequence shown here is derived from an EMBL/GenBank/DDBJ whole genome shotgun (WGS) entry which is preliminary data.</text>
</comment>
<dbReference type="PROSITE" id="PS50931">
    <property type="entry name" value="HTH_LYSR"/>
    <property type="match status" value="1"/>
</dbReference>
<dbReference type="PANTHER" id="PTHR30126">
    <property type="entry name" value="HTH-TYPE TRANSCRIPTIONAL REGULATOR"/>
    <property type="match status" value="1"/>
</dbReference>
<dbReference type="InterPro" id="IPR000847">
    <property type="entry name" value="LysR_HTH_N"/>
</dbReference>
<dbReference type="PANTHER" id="PTHR30126:SF94">
    <property type="entry name" value="LYSR FAMILY TRANSCRIPTIONAL REGULATOR"/>
    <property type="match status" value="1"/>
</dbReference>
<evidence type="ECO:0000313" key="6">
    <source>
        <dbReference type="EMBL" id="EFP95511.1"/>
    </source>
</evidence>
<dbReference type="AlphaFoldDB" id="E3BN69"/>
<proteinExistence type="inferred from homology"/>
<dbReference type="SUPFAM" id="SSF53850">
    <property type="entry name" value="Periplasmic binding protein-like II"/>
    <property type="match status" value="1"/>
</dbReference>
<dbReference type="Pfam" id="PF00126">
    <property type="entry name" value="HTH_1"/>
    <property type="match status" value="1"/>
</dbReference>
<evidence type="ECO:0000256" key="3">
    <source>
        <dbReference type="ARBA" id="ARBA00023125"/>
    </source>
</evidence>
<organism evidence="6 7">
    <name type="scientific">Vibrio caribbeanicus ATCC BAA-2122</name>
    <dbReference type="NCBI Taxonomy" id="796620"/>
    <lineage>
        <taxon>Bacteria</taxon>
        <taxon>Pseudomonadati</taxon>
        <taxon>Pseudomonadota</taxon>
        <taxon>Gammaproteobacteria</taxon>
        <taxon>Vibrionales</taxon>
        <taxon>Vibrionaceae</taxon>
        <taxon>Vibrio</taxon>
    </lineage>
</organism>